<keyword evidence="2" id="KW-0732">Signal</keyword>
<protein>
    <recommendedName>
        <fullName evidence="3">B box-type domain-containing protein</fullName>
    </recommendedName>
</protein>
<evidence type="ECO:0000256" key="2">
    <source>
        <dbReference type="SAM" id="SignalP"/>
    </source>
</evidence>
<comment type="caution">
    <text evidence="4">The sequence shown here is derived from an EMBL/GenBank/DDBJ whole genome shotgun (WGS) entry which is preliminary data.</text>
</comment>
<dbReference type="GO" id="GO:0008270">
    <property type="term" value="F:zinc ion binding"/>
    <property type="evidence" value="ECO:0007669"/>
    <property type="project" value="UniProtKB-KW"/>
</dbReference>
<reference evidence="4" key="1">
    <citation type="submission" date="2021-02" db="EMBL/GenBank/DDBJ databases">
        <title>First Annotated Genome of the Yellow-green Alga Tribonema minus.</title>
        <authorList>
            <person name="Mahan K.M."/>
        </authorList>
    </citation>
    <scope>NUCLEOTIDE SEQUENCE</scope>
    <source>
        <strain evidence="4">UTEX B ZZ1240</strain>
    </source>
</reference>
<dbReference type="PROSITE" id="PS50119">
    <property type="entry name" value="ZF_BBOX"/>
    <property type="match status" value="1"/>
</dbReference>
<dbReference type="EMBL" id="JAFCMP010000178">
    <property type="protein sequence ID" value="KAG5184171.1"/>
    <property type="molecule type" value="Genomic_DNA"/>
</dbReference>
<name>A0A835YZD6_9STRA</name>
<keyword evidence="1" id="KW-0863">Zinc-finger</keyword>
<evidence type="ECO:0000313" key="5">
    <source>
        <dbReference type="Proteomes" id="UP000664859"/>
    </source>
</evidence>
<accession>A0A835YZD6</accession>
<feature type="chain" id="PRO_5032502856" description="B box-type domain-containing protein" evidence="2">
    <location>
        <begin position="22"/>
        <end position="243"/>
    </location>
</feature>
<feature type="domain" description="B box-type" evidence="3">
    <location>
        <begin position="72"/>
        <end position="114"/>
    </location>
</feature>
<sequence>MAAAAASTGAVLVACVWCSQQQDPVLLQICTSCCFASSGCRNLGPLCTVCCEKIHSKGACAGARNPFLDSECGRCEGKAVEYCQECTKVFCSICGPVLHDTGNSAFEGHTRLQLADMSPEDFLAGLESYAENLLRPLPPQGLGFEHFRIQQRAGYTEEEPLNKAVEAFCLCCQKGFISGGTPKPAIHAAASLANFKTHLSTPGHLKRREQCQRCKAAAAAAAPTPVESTIGALQDAGADEGKC</sequence>
<keyword evidence="1" id="KW-0862">Zinc</keyword>
<gene>
    <name evidence="4" type="ORF">JKP88DRAFT_255587</name>
</gene>
<evidence type="ECO:0000313" key="4">
    <source>
        <dbReference type="EMBL" id="KAG5184171.1"/>
    </source>
</evidence>
<evidence type="ECO:0000256" key="1">
    <source>
        <dbReference type="PROSITE-ProRule" id="PRU00024"/>
    </source>
</evidence>
<dbReference type="AlphaFoldDB" id="A0A835YZD6"/>
<organism evidence="4 5">
    <name type="scientific">Tribonema minus</name>
    <dbReference type="NCBI Taxonomy" id="303371"/>
    <lineage>
        <taxon>Eukaryota</taxon>
        <taxon>Sar</taxon>
        <taxon>Stramenopiles</taxon>
        <taxon>Ochrophyta</taxon>
        <taxon>PX clade</taxon>
        <taxon>Xanthophyceae</taxon>
        <taxon>Tribonematales</taxon>
        <taxon>Tribonemataceae</taxon>
        <taxon>Tribonema</taxon>
    </lineage>
</organism>
<feature type="signal peptide" evidence="2">
    <location>
        <begin position="1"/>
        <end position="21"/>
    </location>
</feature>
<keyword evidence="5" id="KW-1185">Reference proteome</keyword>
<dbReference type="InterPro" id="IPR000315">
    <property type="entry name" value="Znf_B-box"/>
</dbReference>
<dbReference type="Proteomes" id="UP000664859">
    <property type="component" value="Unassembled WGS sequence"/>
</dbReference>
<evidence type="ECO:0000259" key="3">
    <source>
        <dbReference type="PROSITE" id="PS50119"/>
    </source>
</evidence>
<keyword evidence="1" id="KW-0479">Metal-binding</keyword>
<proteinExistence type="predicted"/>